<evidence type="ECO:0000256" key="9">
    <source>
        <dbReference type="ARBA" id="ARBA00050776"/>
    </source>
</evidence>
<accession>A0ABS4ICZ1</accession>
<proteinExistence type="inferred from homology"/>
<evidence type="ECO:0000313" key="13">
    <source>
        <dbReference type="Proteomes" id="UP001519345"/>
    </source>
</evidence>
<keyword evidence="8" id="KW-0411">Iron-sulfur</keyword>
<evidence type="ECO:0000256" key="7">
    <source>
        <dbReference type="ARBA" id="ARBA00023004"/>
    </source>
</evidence>
<name>A0ABS4ICZ1_9BACI</name>
<dbReference type="PROSITE" id="PS00595">
    <property type="entry name" value="AA_TRANSFER_CLASS_5"/>
    <property type="match status" value="1"/>
</dbReference>
<dbReference type="InterPro" id="IPR020578">
    <property type="entry name" value="Aminotrans_V_PyrdxlP_BS"/>
</dbReference>
<comment type="similarity">
    <text evidence="2">Belongs to the class-V pyridoxal-phosphate-dependent aminotransferase family. NifS/IscS subfamily.</text>
</comment>
<keyword evidence="4 12" id="KW-0808">Transferase</keyword>
<dbReference type="PIRSF" id="PIRSF005572">
    <property type="entry name" value="NifS"/>
    <property type="match status" value="1"/>
</dbReference>
<dbReference type="InterPro" id="IPR015422">
    <property type="entry name" value="PyrdxlP-dep_Trfase_small"/>
</dbReference>
<evidence type="ECO:0000256" key="5">
    <source>
        <dbReference type="ARBA" id="ARBA00022723"/>
    </source>
</evidence>
<evidence type="ECO:0000256" key="8">
    <source>
        <dbReference type="ARBA" id="ARBA00023014"/>
    </source>
</evidence>
<dbReference type="InterPro" id="IPR016454">
    <property type="entry name" value="Cysteine_dSase"/>
</dbReference>
<organism evidence="12 13">
    <name type="scientific">Virgibacillus natechei</name>
    <dbReference type="NCBI Taxonomy" id="1216297"/>
    <lineage>
        <taxon>Bacteria</taxon>
        <taxon>Bacillati</taxon>
        <taxon>Bacillota</taxon>
        <taxon>Bacilli</taxon>
        <taxon>Bacillales</taxon>
        <taxon>Bacillaceae</taxon>
        <taxon>Virgibacillus</taxon>
    </lineage>
</organism>
<dbReference type="InterPro" id="IPR000192">
    <property type="entry name" value="Aminotrans_V_dom"/>
</dbReference>
<feature type="domain" description="Aminotransferase class V" evidence="11">
    <location>
        <begin position="4"/>
        <end position="365"/>
    </location>
</feature>
<evidence type="ECO:0000256" key="10">
    <source>
        <dbReference type="RuleBase" id="RU004504"/>
    </source>
</evidence>
<evidence type="ECO:0000256" key="3">
    <source>
        <dbReference type="ARBA" id="ARBA00012239"/>
    </source>
</evidence>
<dbReference type="GO" id="GO:0031071">
    <property type="term" value="F:cysteine desulfurase activity"/>
    <property type="evidence" value="ECO:0007669"/>
    <property type="project" value="UniProtKB-EC"/>
</dbReference>
<dbReference type="Gene3D" id="3.40.640.10">
    <property type="entry name" value="Type I PLP-dependent aspartate aminotransferase-like (Major domain)"/>
    <property type="match status" value="1"/>
</dbReference>
<evidence type="ECO:0000256" key="6">
    <source>
        <dbReference type="ARBA" id="ARBA00022898"/>
    </source>
</evidence>
<dbReference type="RefSeq" id="WP_209461982.1">
    <property type="nucleotide sequence ID" value="NZ_CP110224.1"/>
</dbReference>
<comment type="caution">
    <text evidence="12">The sequence shown here is derived from an EMBL/GenBank/DDBJ whole genome shotgun (WGS) entry which is preliminary data.</text>
</comment>
<comment type="catalytic activity">
    <reaction evidence="9">
        <text>(sulfur carrier)-H + L-cysteine = (sulfur carrier)-SH + L-alanine</text>
        <dbReference type="Rhea" id="RHEA:43892"/>
        <dbReference type="Rhea" id="RHEA-COMP:14737"/>
        <dbReference type="Rhea" id="RHEA-COMP:14739"/>
        <dbReference type="ChEBI" id="CHEBI:29917"/>
        <dbReference type="ChEBI" id="CHEBI:35235"/>
        <dbReference type="ChEBI" id="CHEBI:57972"/>
        <dbReference type="ChEBI" id="CHEBI:64428"/>
        <dbReference type="EC" id="2.8.1.7"/>
    </reaction>
</comment>
<dbReference type="Gene3D" id="3.90.1150.10">
    <property type="entry name" value="Aspartate Aminotransferase, domain 1"/>
    <property type="match status" value="1"/>
</dbReference>
<dbReference type="InterPro" id="IPR015424">
    <property type="entry name" value="PyrdxlP-dep_Trfase"/>
</dbReference>
<keyword evidence="7" id="KW-0408">Iron</keyword>
<protein>
    <recommendedName>
        <fullName evidence="3">cysteine desulfurase</fullName>
        <ecNumber evidence="3">2.8.1.7</ecNumber>
    </recommendedName>
</protein>
<evidence type="ECO:0000313" key="12">
    <source>
        <dbReference type="EMBL" id="MBP1968760.1"/>
    </source>
</evidence>
<evidence type="ECO:0000259" key="11">
    <source>
        <dbReference type="Pfam" id="PF00266"/>
    </source>
</evidence>
<reference evidence="12 13" key="1">
    <citation type="submission" date="2021-03" db="EMBL/GenBank/DDBJ databases">
        <title>Genomic Encyclopedia of Type Strains, Phase IV (KMG-IV): sequencing the most valuable type-strain genomes for metagenomic binning, comparative biology and taxonomic classification.</title>
        <authorList>
            <person name="Goeker M."/>
        </authorList>
    </citation>
    <scope>NUCLEOTIDE SEQUENCE [LARGE SCALE GENOMIC DNA]</scope>
    <source>
        <strain evidence="12 13">DSM 25609</strain>
    </source>
</reference>
<evidence type="ECO:0000256" key="1">
    <source>
        <dbReference type="ARBA" id="ARBA00001933"/>
    </source>
</evidence>
<gene>
    <name evidence="12" type="ORF">J2Z83_000854</name>
</gene>
<evidence type="ECO:0000256" key="2">
    <source>
        <dbReference type="ARBA" id="ARBA00006490"/>
    </source>
</evidence>
<dbReference type="InterPro" id="IPR015421">
    <property type="entry name" value="PyrdxlP-dep_Trfase_major"/>
</dbReference>
<dbReference type="Proteomes" id="UP001519345">
    <property type="component" value="Unassembled WGS sequence"/>
</dbReference>
<dbReference type="PANTHER" id="PTHR11601">
    <property type="entry name" value="CYSTEINE DESULFURYLASE FAMILY MEMBER"/>
    <property type="match status" value="1"/>
</dbReference>
<comment type="cofactor">
    <cofactor evidence="1 10">
        <name>pyridoxal 5'-phosphate</name>
        <dbReference type="ChEBI" id="CHEBI:597326"/>
    </cofactor>
</comment>
<dbReference type="EC" id="2.8.1.7" evidence="3"/>
<dbReference type="Pfam" id="PF00266">
    <property type="entry name" value="Aminotran_5"/>
    <property type="match status" value="1"/>
</dbReference>
<keyword evidence="5" id="KW-0479">Metal-binding</keyword>
<keyword evidence="6" id="KW-0663">Pyridoxal phosphate</keyword>
<dbReference type="Gene3D" id="1.10.260.50">
    <property type="match status" value="1"/>
</dbReference>
<dbReference type="PANTHER" id="PTHR11601:SF34">
    <property type="entry name" value="CYSTEINE DESULFURASE"/>
    <property type="match status" value="1"/>
</dbReference>
<dbReference type="NCBIfam" id="NF002806">
    <property type="entry name" value="PRK02948.1"/>
    <property type="match status" value="1"/>
</dbReference>
<sequence>MEEIYMDHAATTPMDEEVIQTMLPIYHEVFGNPSSVHSFGRKARQQLDESRRVMAKSIHANEKEIIFTSGGTEADNLAIIGTALGNRTKGNHIITTTIEHHATLHTVENLEKQGFDVTYLPVYSDGKIALEDLKKALTEETILVSIMFVNNETGVIQPITAIGELLKDHQAYFHTDAVQAFGLLDINVNELGVDMLTVSSHKINGPKGIGFLYAAENIKLNALQFGGEQERKRRPGTENVVGAAGFKKAVELAIDNKESRSMLYQDHKQQFLAELSTNNIKFEVNGDYDSTIASIVNISFPGTNVETLLTNFDLEGIAASSGSACTAGSVEPSHVLSAMFGENNECTTNSIRFSFGIYNTTENVKEAARRVAKIVNRLT</sequence>
<evidence type="ECO:0000256" key="4">
    <source>
        <dbReference type="ARBA" id="ARBA00022679"/>
    </source>
</evidence>
<keyword evidence="13" id="KW-1185">Reference proteome</keyword>
<dbReference type="SUPFAM" id="SSF53383">
    <property type="entry name" value="PLP-dependent transferases"/>
    <property type="match status" value="1"/>
</dbReference>
<dbReference type="EMBL" id="JAGGKX010000003">
    <property type="protein sequence ID" value="MBP1968760.1"/>
    <property type="molecule type" value="Genomic_DNA"/>
</dbReference>